<dbReference type="Proteomes" id="UP000247465">
    <property type="component" value="Chromosome"/>
</dbReference>
<reference evidence="1 2" key="1">
    <citation type="submission" date="2018-06" db="EMBL/GenBank/DDBJ databases">
        <title>Draft Genome Sequence of a Novel Marine Bacterium Related to the Verrucomicrobia.</title>
        <authorList>
            <person name="Vosseberg J."/>
            <person name="Martijn J."/>
            <person name="Ettema T.J.G."/>
        </authorList>
    </citation>
    <scope>NUCLEOTIDE SEQUENCE [LARGE SCALE GENOMIC DNA]</scope>
    <source>
        <strain evidence="1">TARA_B100001123</strain>
    </source>
</reference>
<evidence type="ECO:0000313" key="1">
    <source>
        <dbReference type="EMBL" id="AWT60059.1"/>
    </source>
</evidence>
<dbReference type="KEGG" id="mtar:DF168_01259"/>
<name>A0A2Z4ACZ5_9BACT</name>
<dbReference type="EMBL" id="CP029803">
    <property type="protein sequence ID" value="AWT60059.1"/>
    <property type="molecule type" value="Genomic_DNA"/>
</dbReference>
<gene>
    <name evidence="1" type="ORF">DF168_01259</name>
</gene>
<accession>A0A2Z4ACZ5</accession>
<dbReference type="AlphaFoldDB" id="A0A2Z4ACZ5"/>
<organism evidence="1 2">
    <name type="scientific">Candidatus Moanibacter tarae</name>
    <dbReference type="NCBI Taxonomy" id="2200854"/>
    <lineage>
        <taxon>Bacteria</taxon>
        <taxon>Pseudomonadati</taxon>
        <taxon>Verrucomicrobiota</taxon>
        <taxon>Opitutia</taxon>
        <taxon>Puniceicoccales</taxon>
        <taxon>Puniceicoccales incertae sedis</taxon>
        <taxon>Candidatus Moanibacter</taxon>
    </lineage>
</organism>
<protein>
    <submittedName>
        <fullName evidence="1">Uncharacterized protein</fullName>
    </submittedName>
</protein>
<evidence type="ECO:0000313" key="2">
    <source>
        <dbReference type="Proteomes" id="UP000247465"/>
    </source>
</evidence>
<proteinExistence type="predicted"/>
<sequence length="55" mass="6114">MGEEHFCCGEKGDEGTPSLGSRVLQPLQVSTLFHDAQNIEVIYQVTQIFFRGVSN</sequence>